<keyword evidence="6 7" id="KW-0539">Nucleus</keyword>
<evidence type="ECO:0000256" key="6">
    <source>
        <dbReference type="ARBA" id="ARBA00023242"/>
    </source>
</evidence>
<comment type="caution">
    <text evidence="9">The sequence shown here is derived from an EMBL/GenBank/DDBJ whole genome shotgun (WGS) entry which is preliminary data.</text>
</comment>
<protein>
    <recommendedName>
        <fullName evidence="7">Transcription initiation factor IIF subunit alpha</fullName>
    </recommendedName>
</protein>
<feature type="compositionally biased region" description="Low complexity" evidence="8">
    <location>
        <begin position="387"/>
        <end position="399"/>
    </location>
</feature>
<comment type="function">
    <text evidence="7">TFIIF is a general transcription initiation factor that binds to RNA polymerase II and helps to recruit it to the initiation complex in collaboration with TFIIB. It promotes transcription elongation.</text>
</comment>
<dbReference type="Pfam" id="PF05793">
    <property type="entry name" value="TFIIF_alpha"/>
    <property type="match status" value="1"/>
</dbReference>
<accession>A0AAW1QEP4</accession>
<evidence type="ECO:0000256" key="4">
    <source>
        <dbReference type="ARBA" id="ARBA00023125"/>
    </source>
</evidence>
<keyword evidence="10" id="KW-1185">Reference proteome</keyword>
<dbReference type="GO" id="GO:0003677">
    <property type="term" value="F:DNA binding"/>
    <property type="evidence" value="ECO:0007669"/>
    <property type="project" value="UniProtKB-KW"/>
</dbReference>
<evidence type="ECO:0000313" key="10">
    <source>
        <dbReference type="Proteomes" id="UP001489004"/>
    </source>
</evidence>
<feature type="compositionally biased region" description="Low complexity" evidence="8">
    <location>
        <begin position="346"/>
        <end position="356"/>
    </location>
</feature>
<dbReference type="EMBL" id="JALJOR010000003">
    <property type="protein sequence ID" value="KAK9819877.1"/>
    <property type="molecule type" value="Genomic_DNA"/>
</dbReference>
<dbReference type="AlphaFoldDB" id="A0AAW1QEP4"/>
<evidence type="ECO:0000256" key="5">
    <source>
        <dbReference type="ARBA" id="ARBA00023163"/>
    </source>
</evidence>
<feature type="compositionally biased region" description="Acidic residues" evidence="8">
    <location>
        <begin position="240"/>
        <end position="256"/>
    </location>
</feature>
<feature type="compositionally biased region" description="Basic and acidic residues" evidence="8">
    <location>
        <begin position="212"/>
        <end position="239"/>
    </location>
</feature>
<feature type="compositionally biased region" description="Basic and acidic residues" evidence="8">
    <location>
        <begin position="277"/>
        <end position="290"/>
    </location>
</feature>
<sequence length="470" mass="50059">MAQASHQAVNNVQHQEYVVRAPGAAHTHSKFFIGKFPLGAPVFQDTGKSSWKLAREAQEAAPPNRRGANRAPPVAPWVLDGGAAQPTYRGTPEGGLTGNSAAGYFLLVKEGDDFVAVPVEGWYNFRPTARHKTMTLEEAEAAILRRQAGRDRAGPSTESRLGSFMETAPVEIEEEQGKVDLSSDDEPGSDDEERAKKATTANRGAKNGLDAADERVERANQDVEGDGGEKGEDWEHEQNNDDDDLNMGEDEEEEAVEGGPPAPRRRQSGATSDSDEENQHLTGEGKELKRLLNRSGLEDSDEEEAGGRGGGGHGGRGRPGCHGLGPPVCGHDPRGKASGRRRRGRALTAARLRSGLYAQPGTKRKAEAAAGSPPATDKKVKTEVKTEPVGAAATTSAPAPGGPAGVTEREVVNYLTATGPVLSSELSKHFKKRIQTAEQKKGLAAIMKRVGKLEEMPPGSGQKFIVLKKK</sequence>
<dbReference type="PANTHER" id="PTHR13011:SF0">
    <property type="entry name" value="GENERAL TRANSCRIPTION FACTOR IIF SUBUNIT 1"/>
    <property type="match status" value="1"/>
</dbReference>
<dbReference type="GO" id="GO:0005674">
    <property type="term" value="C:transcription factor TFIIF complex"/>
    <property type="evidence" value="ECO:0007669"/>
    <property type="project" value="TreeGrafter"/>
</dbReference>
<feature type="region of interest" description="Disordered" evidence="8">
    <location>
        <begin position="146"/>
        <end position="405"/>
    </location>
</feature>
<dbReference type="GO" id="GO:0006367">
    <property type="term" value="P:transcription initiation at RNA polymerase II promoter"/>
    <property type="evidence" value="ECO:0007669"/>
    <property type="project" value="InterPro"/>
</dbReference>
<dbReference type="PANTHER" id="PTHR13011">
    <property type="entry name" value="TFIIF-ALPHA"/>
    <property type="match status" value="1"/>
</dbReference>
<evidence type="ECO:0000256" key="1">
    <source>
        <dbReference type="ARBA" id="ARBA00004123"/>
    </source>
</evidence>
<comment type="subcellular location">
    <subcellularLocation>
        <location evidence="1 7">Nucleus</location>
    </subcellularLocation>
</comment>
<feature type="compositionally biased region" description="Basic and acidic residues" evidence="8">
    <location>
        <begin position="376"/>
        <end position="386"/>
    </location>
</feature>
<evidence type="ECO:0000256" key="2">
    <source>
        <dbReference type="ARBA" id="ARBA00005249"/>
    </source>
</evidence>
<evidence type="ECO:0000313" key="9">
    <source>
        <dbReference type="EMBL" id="KAK9819877.1"/>
    </source>
</evidence>
<name>A0AAW1QEP4_9CHLO</name>
<evidence type="ECO:0000256" key="3">
    <source>
        <dbReference type="ARBA" id="ARBA00023015"/>
    </source>
</evidence>
<keyword evidence="5 7" id="KW-0804">Transcription</keyword>
<dbReference type="GO" id="GO:0032968">
    <property type="term" value="P:positive regulation of transcription elongation by RNA polymerase II"/>
    <property type="evidence" value="ECO:0007669"/>
    <property type="project" value="InterPro"/>
</dbReference>
<gene>
    <name evidence="9" type="ORF">WJX72_003519</name>
</gene>
<feature type="compositionally biased region" description="Acidic residues" evidence="8">
    <location>
        <begin position="182"/>
        <end position="192"/>
    </location>
</feature>
<keyword evidence="4 7" id="KW-0238">DNA-binding</keyword>
<keyword evidence="3 7" id="KW-0805">Transcription regulation</keyword>
<dbReference type="GO" id="GO:0016251">
    <property type="term" value="F:RNA polymerase II general transcription initiation factor activity"/>
    <property type="evidence" value="ECO:0007669"/>
    <property type="project" value="TreeGrafter"/>
</dbReference>
<evidence type="ECO:0000256" key="8">
    <source>
        <dbReference type="SAM" id="MobiDB-lite"/>
    </source>
</evidence>
<comment type="similarity">
    <text evidence="2 7">Belongs to the TFIIF alpha subunit family.</text>
</comment>
<organism evidence="9 10">
    <name type="scientific">[Myrmecia] bisecta</name>
    <dbReference type="NCBI Taxonomy" id="41462"/>
    <lineage>
        <taxon>Eukaryota</taxon>
        <taxon>Viridiplantae</taxon>
        <taxon>Chlorophyta</taxon>
        <taxon>core chlorophytes</taxon>
        <taxon>Trebouxiophyceae</taxon>
        <taxon>Trebouxiales</taxon>
        <taxon>Trebouxiaceae</taxon>
        <taxon>Myrmecia</taxon>
    </lineage>
</organism>
<dbReference type="GO" id="GO:0001096">
    <property type="term" value="F:TFIIF-class transcription factor complex binding"/>
    <property type="evidence" value="ECO:0007669"/>
    <property type="project" value="TreeGrafter"/>
</dbReference>
<evidence type="ECO:0000256" key="7">
    <source>
        <dbReference type="RuleBase" id="RU366044"/>
    </source>
</evidence>
<dbReference type="InterPro" id="IPR008851">
    <property type="entry name" value="TFIIF-alpha"/>
</dbReference>
<feature type="compositionally biased region" description="Gly residues" evidence="8">
    <location>
        <begin position="307"/>
        <end position="323"/>
    </location>
</feature>
<reference evidence="9 10" key="1">
    <citation type="journal article" date="2024" name="Nat. Commun.">
        <title>Phylogenomics reveals the evolutionary origins of lichenization in chlorophyte algae.</title>
        <authorList>
            <person name="Puginier C."/>
            <person name="Libourel C."/>
            <person name="Otte J."/>
            <person name="Skaloud P."/>
            <person name="Haon M."/>
            <person name="Grisel S."/>
            <person name="Petersen M."/>
            <person name="Berrin J.G."/>
            <person name="Delaux P.M."/>
            <person name="Dal Grande F."/>
            <person name="Keller J."/>
        </authorList>
    </citation>
    <scope>NUCLEOTIDE SEQUENCE [LARGE SCALE GENOMIC DNA]</scope>
    <source>
        <strain evidence="9 10">SAG 2043</strain>
    </source>
</reference>
<dbReference type="Proteomes" id="UP001489004">
    <property type="component" value="Unassembled WGS sequence"/>
</dbReference>
<proteinExistence type="inferred from homology"/>
<dbReference type="InterPro" id="IPR011039">
    <property type="entry name" value="TFIIF_interaction"/>
</dbReference>
<dbReference type="SUPFAM" id="SSF50916">
    <property type="entry name" value="Rap30/74 interaction domains"/>
    <property type="match status" value="1"/>
</dbReference>